<keyword evidence="2" id="KW-1185">Reference proteome</keyword>
<evidence type="ECO:0000313" key="2">
    <source>
        <dbReference type="Proteomes" id="UP001596504"/>
    </source>
</evidence>
<comment type="caution">
    <text evidence="1">The sequence shown here is derived from an EMBL/GenBank/DDBJ whole genome shotgun (WGS) entry which is preliminary data.</text>
</comment>
<dbReference type="Proteomes" id="UP001596504">
    <property type="component" value="Unassembled WGS sequence"/>
</dbReference>
<proteinExistence type="predicted"/>
<reference evidence="2" key="1">
    <citation type="journal article" date="2019" name="Int. J. Syst. Evol. Microbiol.">
        <title>The Global Catalogue of Microorganisms (GCM) 10K type strain sequencing project: providing services to taxonomists for standard genome sequencing and annotation.</title>
        <authorList>
            <consortium name="The Broad Institute Genomics Platform"/>
            <consortium name="The Broad Institute Genome Sequencing Center for Infectious Disease"/>
            <person name="Wu L."/>
            <person name="Ma J."/>
        </authorList>
    </citation>
    <scope>NUCLEOTIDE SEQUENCE [LARGE SCALE GENOMIC DNA]</scope>
    <source>
        <strain evidence="2">WLHS5</strain>
    </source>
</reference>
<organism evidence="1 2">
    <name type="scientific">Saccharopolyspora griseoalba</name>
    <dbReference type="NCBI Taxonomy" id="1431848"/>
    <lineage>
        <taxon>Bacteria</taxon>
        <taxon>Bacillati</taxon>
        <taxon>Actinomycetota</taxon>
        <taxon>Actinomycetes</taxon>
        <taxon>Pseudonocardiales</taxon>
        <taxon>Pseudonocardiaceae</taxon>
        <taxon>Saccharopolyspora</taxon>
    </lineage>
</organism>
<protein>
    <submittedName>
        <fullName evidence="1">Uncharacterized protein</fullName>
    </submittedName>
</protein>
<dbReference type="RefSeq" id="WP_380672376.1">
    <property type="nucleotide sequence ID" value="NZ_JBHTCJ010000017.1"/>
</dbReference>
<sequence length="148" mass="16339">MFYWLQPDVPGFLGDRTVLDTTVRPPRVQGVLHFQIDNWFGDDLITSYPCYLVTTTMAAALERSGLGRFEIRGVDVTYGDGAHERLIRHGVGSFAEFRWLDIGGAAGHDDLGLTPRGRLVVSDAALAVFGQGVLDRCEAEEYDPGSHR</sequence>
<gene>
    <name evidence="1" type="ORF">ACFQRI_24185</name>
</gene>
<accession>A0ABW2LQJ6</accession>
<evidence type="ECO:0000313" key="1">
    <source>
        <dbReference type="EMBL" id="MFC7344517.1"/>
    </source>
</evidence>
<name>A0ABW2LQJ6_9PSEU</name>
<dbReference type="EMBL" id="JBHTCJ010000017">
    <property type="protein sequence ID" value="MFC7344517.1"/>
    <property type="molecule type" value="Genomic_DNA"/>
</dbReference>